<accession>A7REU0</accession>
<keyword evidence="4 12" id="KW-1133">Transmembrane helix</keyword>
<feature type="transmembrane region" description="Helical" evidence="12">
    <location>
        <begin position="101"/>
        <end position="124"/>
    </location>
</feature>
<keyword evidence="15" id="KW-1185">Reference proteome</keyword>
<dbReference type="STRING" id="45351.A7REU0"/>
<feature type="transmembrane region" description="Helical" evidence="12">
    <location>
        <begin position="217"/>
        <end position="235"/>
    </location>
</feature>
<reference evidence="14 15" key="1">
    <citation type="journal article" date="2007" name="Science">
        <title>Sea anemone genome reveals ancestral eumetazoan gene repertoire and genomic organization.</title>
        <authorList>
            <person name="Putnam N.H."/>
            <person name="Srivastava M."/>
            <person name="Hellsten U."/>
            <person name="Dirks B."/>
            <person name="Chapman J."/>
            <person name="Salamov A."/>
            <person name="Terry A."/>
            <person name="Shapiro H."/>
            <person name="Lindquist E."/>
            <person name="Kapitonov V.V."/>
            <person name="Jurka J."/>
            <person name="Genikhovich G."/>
            <person name="Grigoriev I.V."/>
            <person name="Lucas S.M."/>
            <person name="Steele R.E."/>
            <person name="Finnerty J.R."/>
            <person name="Technau U."/>
            <person name="Martindale M.Q."/>
            <person name="Rokhsar D.S."/>
        </authorList>
    </citation>
    <scope>NUCLEOTIDE SEQUENCE [LARGE SCALE GENOMIC DNA]</scope>
    <source>
        <strain evidence="15">CH2 X CH6</strain>
    </source>
</reference>
<feature type="region of interest" description="Disordered" evidence="11">
    <location>
        <begin position="314"/>
        <end position="334"/>
    </location>
</feature>
<comment type="similarity">
    <text evidence="10">Belongs to the G-protein coupled receptor 1 family.</text>
</comment>
<evidence type="ECO:0000256" key="8">
    <source>
        <dbReference type="ARBA" id="ARBA00023180"/>
    </source>
</evidence>
<feature type="transmembrane region" description="Helical" evidence="12">
    <location>
        <begin position="171"/>
        <end position="196"/>
    </location>
</feature>
<evidence type="ECO:0000313" key="14">
    <source>
        <dbReference type="EMBL" id="EDO49976.1"/>
    </source>
</evidence>
<dbReference type="InParanoid" id="A7REU0"/>
<dbReference type="PANTHER" id="PTHR24246">
    <property type="entry name" value="OLFACTORY RECEPTOR AND ADENOSINE RECEPTOR"/>
    <property type="match status" value="1"/>
</dbReference>
<feature type="transmembrane region" description="Helical" evidence="12">
    <location>
        <begin position="144"/>
        <end position="165"/>
    </location>
</feature>
<feature type="transmembrane region" description="Helical" evidence="12">
    <location>
        <begin position="22"/>
        <end position="49"/>
    </location>
</feature>
<keyword evidence="6 12" id="KW-0472">Membrane</keyword>
<evidence type="ECO:0000313" key="15">
    <source>
        <dbReference type="Proteomes" id="UP000001593"/>
    </source>
</evidence>
<feature type="transmembrane region" description="Helical" evidence="12">
    <location>
        <begin position="61"/>
        <end position="81"/>
    </location>
</feature>
<dbReference type="AlphaFoldDB" id="A7REU0"/>
<evidence type="ECO:0000256" key="9">
    <source>
        <dbReference type="ARBA" id="ARBA00023224"/>
    </source>
</evidence>
<dbReference type="GO" id="GO:0005886">
    <property type="term" value="C:plasma membrane"/>
    <property type="evidence" value="ECO:0000318"/>
    <property type="project" value="GO_Central"/>
</dbReference>
<proteinExistence type="inferred from homology"/>
<evidence type="ECO:0000256" key="7">
    <source>
        <dbReference type="ARBA" id="ARBA00023170"/>
    </source>
</evidence>
<dbReference type="SUPFAM" id="SSF81321">
    <property type="entry name" value="Family A G protein-coupled receptor-like"/>
    <property type="match status" value="1"/>
</dbReference>
<dbReference type="Proteomes" id="UP000001593">
    <property type="component" value="Unassembled WGS sequence"/>
</dbReference>
<evidence type="ECO:0000256" key="4">
    <source>
        <dbReference type="ARBA" id="ARBA00022989"/>
    </source>
</evidence>
<evidence type="ECO:0000256" key="1">
    <source>
        <dbReference type="ARBA" id="ARBA00004651"/>
    </source>
</evidence>
<dbReference type="PROSITE" id="PS50262">
    <property type="entry name" value="G_PROTEIN_RECEP_F1_2"/>
    <property type="match status" value="1"/>
</dbReference>
<keyword evidence="2" id="KW-1003">Cell membrane</keyword>
<dbReference type="EMBL" id="DS469507">
    <property type="protein sequence ID" value="EDO49976.1"/>
    <property type="molecule type" value="Genomic_DNA"/>
</dbReference>
<evidence type="ECO:0000259" key="13">
    <source>
        <dbReference type="PROSITE" id="PS50262"/>
    </source>
</evidence>
<dbReference type="PROSITE" id="PS00237">
    <property type="entry name" value="G_PROTEIN_RECEP_F1_1"/>
    <property type="match status" value="1"/>
</dbReference>
<evidence type="ECO:0000256" key="3">
    <source>
        <dbReference type="ARBA" id="ARBA00022692"/>
    </source>
</evidence>
<dbReference type="PhylomeDB" id="A7REU0"/>
<dbReference type="FunCoup" id="A7REU0">
    <property type="interactions" value="49"/>
</dbReference>
<feature type="compositionally biased region" description="Basic and acidic residues" evidence="11">
    <location>
        <begin position="321"/>
        <end position="334"/>
    </location>
</feature>
<dbReference type="Pfam" id="PF00001">
    <property type="entry name" value="7tm_1"/>
    <property type="match status" value="1"/>
</dbReference>
<organism evidence="14 15">
    <name type="scientific">Nematostella vectensis</name>
    <name type="common">Starlet sea anemone</name>
    <dbReference type="NCBI Taxonomy" id="45351"/>
    <lineage>
        <taxon>Eukaryota</taxon>
        <taxon>Metazoa</taxon>
        <taxon>Cnidaria</taxon>
        <taxon>Anthozoa</taxon>
        <taxon>Hexacorallia</taxon>
        <taxon>Actiniaria</taxon>
        <taxon>Edwardsiidae</taxon>
        <taxon>Nematostella</taxon>
    </lineage>
</organism>
<evidence type="ECO:0000256" key="5">
    <source>
        <dbReference type="ARBA" id="ARBA00023040"/>
    </source>
</evidence>
<evidence type="ECO:0000256" key="10">
    <source>
        <dbReference type="RuleBase" id="RU000688"/>
    </source>
</evidence>
<evidence type="ECO:0000256" key="6">
    <source>
        <dbReference type="ARBA" id="ARBA00023136"/>
    </source>
</evidence>
<evidence type="ECO:0000256" key="2">
    <source>
        <dbReference type="ARBA" id="ARBA00022475"/>
    </source>
</evidence>
<protein>
    <recommendedName>
        <fullName evidence="13">G-protein coupled receptors family 1 profile domain-containing protein</fullName>
    </recommendedName>
</protein>
<keyword evidence="8" id="KW-0325">Glycoprotein</keyword>
<dbReference type="PRINTS" id="PR00237">
    <property type="entry name" value="GPCRRHODOPSN"/>
</dbReference>
<dbReference type="HOGENOM" id="CLU_009579_16_0_1"/>
<dbReference type="KEGG" id="nve:5522279"/>
<sequence>MANNSTEGLRNSSAMRFSQIQLISWTIAYSLSDVAIVLGNALALVVFLLGNRYNTSKANYFLINLAVADELVGVISLPLYIYHLVAYIKKGNFFAGREVYYVLYMGVDMLSGFASMLTIVAIALDRFFAVCYPLRHRVTSSNVYFLLLGVLWLFPAAIAIWWVLWVEDHAAFAYFMTVVIVCFMLALSVAHALIIIKVKFRPVRNISRRHAQQERHLMRLLNVVTIAFLLSWLPIHVLDFVYFFFCRTSYCAVYNIINVFYFAKFLQYAGSFVNPLVYYANNKDFRRSLRGLVNKGKNSLASFGITTYSKKYHMSRKNRSSSRDEKCGTHDTNL</sequence>
<dbReference type="OrthoDB" id="10036964at2759"/>
<gene>
    <name evidence="14" type="ORF">NEMVEDRAFT_v1g196130</name>
</gene>
<dbReference type="InterPro" id="IPR000276">
    <property type="entry name" value="GPCR_Rhodpsn"/>
</dbReference>
<evidence type="ECO:0000256" key="11">
    <source>
        <dbReference type="SAM" id="MobiDB-lite"/>
    </source>
</evidence>
<dbReference type="OMA" id="HAMNIIA"/>
<comment type="subcellular location">
    <subcellularLocation>
        <location evidence="1">Cell membrane</location>
        <topology evidence="1">Multi-pass membrane protein</topology>
    </subcellularLocation>
</comment>
<dbReference type="PANTHER" id="PTHR24246:SF27">
    <property type="entry name" value="ADENOSINE RECEPTOR, ISOFORM A"/>
    <property type="match status" value="1"/>
</dbReference>
<dbReference type="GO" id="GO:0001609">
    <property type="term" value="F:G protein-coupled adenosine receptor activity"/>
    <property type="evidence" value="ECO:0000318"/>
    <property type="project" value="GO_Central"/>
</dbReference>
<evidence type="ECO:0000256" key="12">
    <source>
        <dbReference type="SAM" id="Phobius"/>
    </source>
</evidence>
<dbReference type="GO" id="GO:0007186">
    <property type="term" value="P:G protein-coupled receptor signaling pathway"/>
    <property type="evidence" value="ECO:0000318"/>
    <property type="project" value="GO_Central"/>
</dbReference>
<keyword evidence="9 10" id="KW-0807">Transducer</keyword>
<dbReference type="eggNOG" id="KOG4219">
    <property type="taxonomic scope" value="Eukaryota"/>
</dbReference>
<feature type="domain" description="G-protein coupled receptors family 1 profile" evidence="13">
    <location>
        <begin position="39"/>
        <end position="278"/>
    </location>
</feature>
<dbReference type="Gene3D" id="1.20.1070.10">
    <property type="entry name" value="Rhodopsin 7-helix transmembrane proteins"/>
    <property type="match status" value="1"/>
</dbReference>
<keyword evidence="5 10" id="KW-0297">G-protein coupled receptor</keyword>
<keyword evidence="3 10" id="KW-0812">Transmembrane</keyword>
<keyword evidence="7 10" id="KW-0675">Receptor</keyword>
<name>A7REU0_NEMVE</name>
<dbReference type="InterPro" id="IPR017452">
    <property type="entry name" value="GPCR_Rhodpsn_7TM"/>
</dbReference>